<dbReference type="InterPro" id="IPR052548">
    <property type="entry name" value="Type_VII_TA_antitoxin"/>
</dbReference>
<protein>
    <submittedName>
        <fullName evidence="2">DNA polymerase beta domain-containing protein</fullName>
    </submittedName>
</protein>
<dbReference type="AlphaFoldDB" id="A0A833NRK7"/>
<dbReference type="Pfam" id="PF01909">
    <property type="entry name" value="NTP_transf_2"/>
    <property type="match status" value="1"/>
</dbReference>
<reference evidence="2 3" key="1">
    <citation type="submission" date="2019-12" db="EMBL/GenBank/DDBJ databases">
        <authorList>
            <person name="Wolfe R."/>
            <person name="Danczak R."/>
            <person name="Wilkins M."/>
        </authorList>
    </citation>
    <scope>NUCLEOTIDE SEQUENCE [LARGE SCALE GENOMIC DNA]</scope>
    <source>
        <strain evidence="2">X2_MaxBin.013</strain>
    </source>
</reference>
<comment type="caution">
    <text evidence="2">The sequence shown here is derived from an EMBL/GenBank/DDBJ whole genome shotgun (WGS) entry which is preliminary data.</text>
</comment>
<dbReference type="SUPFAM" id="SSF81301">
    <property type="entry name" value="Nucleotidyltransferase"/>
    <property type="match status" value="1"/>
</dbReference>
<accession>A0A833NRK7</accession>
<dbReference type="GO" id="GO:0016779">
    <property type="term" value="F:nucleotidyltransferase activity"/>
    <property type="evidence" value="ECO:0007669"/>
    <property type="project" value="InterPro"/>
</dbReference>
<organism evidence="2 3">
    <name type="scientific">Candidatus Saganbacteria bacterium</name>
    <dbReference type="NCBI Taxonomy" id="2575572"/>
    <lineage>
        <taxon>Bacteria</taxon>
        <taxon>Bacillati</taxon>
        <taxon>Saganbacteria</taxon>
    </lineage>
</organism>
<dbReference type="EMBL" id="WPAF01000025">
    <property type="protein sequence ID" value="KAF0133484.1"/>
    <property type="molecule type" value="Genomic_DNA"/>
</dbReference>
<evidence type="ECO:0000259" key="1">
    <source>
        <dbReference type="Pfam" id="PF01909"/>
    </source>
</evidence>
<gene>
    <name evidence="2" type="ORF">FD145_1283</name>
</gene>
<sequence length="107" mass="12628">MKIKELYKEEIRRITDQIVEKYKPIKILLFGSCARGEITENSDIDILIIKDTSKRRIDRIKEVLFSVDNNLPFEPLIYTPKEIKKRAKLGDFFIKNLLKEGVLLYGR</sequence>
<evidence type="ECO:0000313" key="2">
    <source>
        <dbReference type="EMBL" id="KAF0133484.1"/>
    </source>
</evidence>
<dbReference type="InterPro" id="IPR002934">
    <property type="entry name" value="Polymerase_NTP_transf_dom"/>
</dbReference>
<dbReference type="Gene3D" id="3.30.460.10">
    <property type="entry name" value="Beta Polymerase, domain 2"/>
    <property type="match status" value="1"/>
</dbReference>
<evidence type="ECO:0000313" key="3">
    <source>
        <dbReference type="Proteomes" id="UP000488506"/>
    </source>
</evidence>
<feature type="domain" description="Polymerase nucleotidyl transferase" evidence="1">
    <location>
        <begin position="11"/>
        <end position="103"/>
    </location>
</feature>
<dbReference type="PANTHER" id="PTHR33933">
    <property type="entry name" value="NUCLEOTIDYLTRANSFERASE"/>
    <property type="match status" value="1"/>
</dbReference>
<dbReference type="PANTHER" id="PTHR33933:SF1">
    <property type="entry name" value="PROTEIN ADENYLYLTRANSFERASE MNTA-RELATED"/>
    <property type="match status" value="1"/>
</dbReference>
<proteinExistence type="predicted"/>
<dbReference type="Proteomes" id="UP000488506">
    <property type="component" value="Unassembled WGS sequence"/>
</dbReference>
<dbReference type="InterPro" id="IPR043519">
    <property type="entry name" value="NT_sf"/>
</dbReference>
<name>A0A833NRK7_UNCSA</name>
<dbReference type="CDD" id="cd05403">
    <property type="entry name" value="NT_KNTase_like"/>
    <property type="match status" value="1"/>
</dbReference>